<evidence type="ECO:0000313" key="3">
    <source>
        <dbReference type="EMBL" id="GFO27608.1"/>
    </source>
</evidence>
<proteinExistence type="predicted"/>
<organism evidence="3 4">
    <name type="scientific">Plakobranchus ocellatus</name>
    <dbReference type="NCBI Taxonomy" id="259542"/>
    <lineage>
        <taxon>Eukaryota</taxon>
        <taxon>Metazoa</taxon>
        <taxon>Spiralia</taxon>
        <taxon>Lophotrochozoa</taxon>
        <taxon>Mollusca</taxon>
        <taxon>Gastropoda</taxon>
        <taxon>Heterobranchia</taxon>
        <taxon>Euthyneura</taxon>
        <taxon>Panpulmonata</taxon>
        <taxon>Sacoglossa</taxon>
        <taxon>Placobranchoidea</taxon>
        <taxon>Plakobranchidae</taxon>
        <taxon>Plakobranchus</taxon>
    </lineage>
</organism>
<keyword evidence="4" id="KW-1185">Reference proteome</keyword>
<sequence length="276" mass="30185">MKFLVCICALTISAALSFMHDYEPGGFDSKWRFRRNVEVSEGGGKTDVSDADNAEPDADGGSEKEQPDLYSQIDAMLSAARNGIAAYEMGQLAAQIQRTADSALDSIGGEVDAAKVQTAIDEAASSFSGAVAVSALFDEPLVYEASKMNAALYLLNNLSHRAKDQERAGESSQASLAAISMTSQAIQDILTDTVGIVTSSLGSGNSKKVDRRSTETDSVTRPRTRDVSVTVTWSKRRKRRAAIPLSKRAYGWPYNPGRRYYPDNRWYPRPNWKPHF</sequence>
<accession>A0AAV4C6W7</accession>
<feature type="chain" id="PRO_5043831226" evidence="2">
    <location>
        <begin position="18"/>
        <end position="276"/>
    </location>
</feature>
<evidence type="ECO:0000313" key="4">
    <source>
        <dbReference type="Proteomes" id="UP000735302"/>
    </source>
</evidence>
<reference evidence="3 4" key="1">
    <citation type="journal article" date="2021" name="Elife">
        <title>Chloroplast acquisition without the gene transfer in kleptoplastic sea slugs, Plakobranchus ocellatus.</title>
        <authorList>
            <person name="Maeda T."/>
            <person name="Takahashi S."/>
            <person name="Yoshida T."/>
            <person name="Shimamura S."/>
            <person name="Takaki Y."/>
            <person name="Nagai Y."/>
            <person name="Toyoda A."/>
            <person name="Suzuki Y."/>
            <person name="Arimoto A."/>
            <person name="Ishii H."/>
            <person name="Satoh N."/>
            <person name="Nishiyama T."/>
            <person name="Hasebe M."/>
            <person name="Maruyama T."/>
            <person name="Minagawa J."/>
            <person name="Obokata J."/>
            <person name="Shigenobu S."/>
        </authorList>
    </citation>
    <scope>NUCLEOTIDE SEQUENCE [LARGE SCALE GENOMIC DNA]</scope>
</reference>
<comment type="caution">
    <text evidence="3">The sequence shown here is derived from an EMBL/GenBank/DDBJ whole genome shotgun (WGS) entry which is preliminary data.</text>
</comment>
<feature type="compositionally biased region" description="Acidic residues" evidence="1">
    <location>
        <begin position="49"/>
        <end position="60"/>
    </location>
</feature>
<evidence type="ECO:0000256" key="2">
    <source>
        <dbReference type="SAM" id="SignalP"/>
    </source>
</evidence>
<dbReference type="EMBL" id="BLXT01005934">
    <property type="protein sequence ID" value="GFO27608.1"/>
    <property type="molecule type" value="Genomic_DNA"/>
</dbReference>
<feature type="region of interest" description="Disordered" evidence="1">
    <location>
        <begin position="41"/>
        <end position="66"/>
    </location>
</feature>
<keyword evidence="2" id="KW-0732">Signal</keyword>
<protein>
    <submittedName>
        <fullName evidence="3">Uncharacterized protein</fullName>
    </submittedName>
</protein>
<gene>
    <name evidence="3" type="ORF">PoB_005411300</name>
</gene>
<feature type="compositionally biased region" description="Basic and acidic residues" evidence="1">
    <location>
        <begin position="207"/>
        <end position="225"/>
    </location>
</feature>
<evidence type="ECO:0000256" key="1">
    <source>
        <dbReference type="SAM" id="MobiDB-lite"/>
    </source>
</evidence>
<feature type="region of interest" description="Disordered" evidence="1">
    <location>
        <begin position="201"/>
        <end position="225"/>
    </location>
</feature>
<dbReference type="AlphaFoldDB" id="A0AAV4C6W7"/>
<feature type="signal peptide" evidence="2">
    <location>
        <begin position="1"/>
        <end position="17"/>
    </location>
</feature>
<name>A0AAV4C6W7_9GAST</name>
<dbReference type="Proteomes" id="UP000735302">
    <property type="component" value="Unassembled WGS sequence"/>
</dbReference>